<evidence type="ECO:0000256" key="4">
    <source>
        <dbReference type="ARBA" id="ARBA00022729"/>
    </source>
</evidence>
<comment type="function">
    <text evidence="7">May be involved in iron transport and iron homeostasis.</text>
</comment>
<comment type="caution">
    <text evidence="9">The sequence shown here is derived from an EMBL/GenBank/DDBJ whole genome shotgun (WGS) entry which is preliminary data.</text>
</comment>
<dbReference type="PANTHER" id="PTHR11660">
    <property type="entry name" value="SOLUTE CARRIER FAMILY 40 MEMBER"/>
    <property type="match status" value="1"/>
</dbReference>
<feature type="transmembrane region" description="Helical" evidence="7">
    <location>
        <begin position="78"/>
        <end position="100"/>
    </location>
</feature>
<keyword evidence="3 7" id="KW-0812">Transmembrane</keyword>
<keyword evidence="7" id="KW-0406">Ion transport</keyword>
<reference evidence="9" key="1">
    <citation type="journal article" date="2020" name="Fungal Divers.">
        <title>Resolving the Mortierellaceae phylogeny through synthesis of multi-gene phylogenetics and phylogenomics.</title>
        <authorList>
            <person name="Vandepol N."/>
            <person name="Liber J."/>
            <person name="Desiro A."/>
            <person name="Na H."/>
            <person name="Kennedy M."/>
            <person name="Barry K."/>
            <person name="Grigoriev I.V."/>
            <person name="Miller A.N."/>
            <person name="O'Donnell K."/>
            <person name="Stajich J.E."/>
            <person name="Bonito G."/>
        </authorList>
    </citation>
    <scope>NUCLEOTIDE SEQUENCE</scope>
    <source>
        <strain evidence="9">REB-010B</strain>
    </source>
</reference>
<dbReference type="Proteomes" id="UP000738325">
    <property type="component" value="Unassembled WGS sequence"/>
</dbReference>
<dbReference type="Pfam" id="PF06963">
    <property type="entry name" value="FPN1"/>
    <property type="match status" value="1"/>
</dbReference>
<dbReference type="OrthoDB" id="2156435at2759"/>
<dbReference type="EMBL" id="JAAAIP010000063">
    <property type="protein sequence ID" value="KAG0327165.1"/>
    <property type="molecule type" value="Genomic_DNA"/>
</dbReference>
<organism evidence="9 10">
    <name type="scientific">Dissophora globulifera</name>
    <dbReference type="NCBI Taxonomy" id="979702"/>
    <lineage>
        <taxon>Eukaryota</taxon>
        <taxon>Fungi</taxon>
        <taxon>Fungi incertae sedis</taxon>
        <taxon>Mucoromycota</taxon>
        <taxon>Mortierellomycotina</taxon>
        <taxon>Mortierellomycetes</taxon>
        <taxon>Mortierellales</taxon>
        <taxon>Mortierellaceae</taxon>
        <taxon>Dissophora</taxon>
    </lineage>
</organism>
<evidence type="ECO:0000256" key="5">
    <source>
        <dbReference type="ARBA" id="ARBA00022989"/>
    </source>
</evidence>
<comment type="subcellular location">
    <subcellularLocation>
        <location evidence="1 7">Membrane</location>
        <topology evidence="1 7">Multi-pass membrane protein</topology>
    </subcellularLocation>
</comment>
<gene>
    <name evidence="9" type="ORF">BGZ99_008255</name>
</gene>
<evidence type="ECO:0000256" key="2">
    <source>
        <dbReference type="ARBA" id="ARBA00022448"/>
    </source>
</evidence>
<dbReference type="GO" id="GO:0005886">
    <property type="term" value="C:plasma membrane"/>
    <property type="evidence" value="ECO:0007669"/>
    <property type="project" value="InterPro"/>
</dbReference>
<evidence type="ECO:0000256" key="3">
    <source>
        <dbReference type="ARBA" id="ARBA00022692"/>
    </source>
</evidence>
<comment type="similarity">
    <text evidence="7">Belongs to the ferroportin (FP) (TC 2.A.100) family. SLC40A subfamily.</text>
</comment>
<evidence type="ECO:0000313" key="10">
    <source>
        <dbReference type="Proteomes" id="UP000738325"/>
    </source>
</evidence>
<evidence type="ECO:0000256" key="7">
    <source>
        <dbReference type="RuleBase" id="RU365065"/>
    </source>
</evidence>
<comment type="caution">
    <text evidence="7">Lacks conserved residue(s) required for the propagation of feature annotation.</text>
</comment>
<dbReference type="PANTHER" id="PTHR11660:SF57">
    <property type="entry name" value="SOLUTE CARRIER FAMILY 40 MEMBER"/>
    <property type="match status" value="1"/>
</dbReference>
<keyword evidence="10" id="KW-1185">Reference proteome</keyword>
<accession>A0A9P6UZ37</accession>
<evidence type="ECO:0000256" key="6">
    <source>
        <dbReference type="ARBA" id="ARBA00023136"/>
    </source>
</evidence>
<protein>
    <recommendedName>
        <fullName evidence="7">Solute carrier family 40 member</fullName>
    </recommendedName>
</protein>
<name>A0A9P6UZ37_9FUNG</name>
<evidence type="ECO:0000313" key="9">
    <source>
        <dbReference type="EMBL" id="KAG0327165.1"/>
    </source>
</evidence>
<feature type="domain" description="ABC transporter substrate-binding protein PnrA-like" evidence="8">
    <location>
        <begin position="295"/>
        <end position="510"/>
    </location>
</feature>
<dbReference type="Gene3D" id="3.40.50.2300">
    <property type="match status" value="2"/>
</dbReference>
<dbReference type="Pfam" id="PF02608">
    <property type="entry name" value="Bmp"/>
    <property type="match status" value="1"/>
</dbReference>
<evidence type="ECO:0000259" key="8">
    <source>
        <dbReference type="Pfam" id="PF02608"/>
    </source>
</evidence>
<keyword evidence="5 7" id="KW-1133">Transmembrane helix</keyword>
<dbReference type="AlphaFoldDB" id="A0A9P6UZ37"/>
<keyword evidence="6 7" id="KW-0472">Membrane</keyword>
<proteinExistence type="inferred from homology"/>
<keyword evidence="2 7" id="KW-0813">Transport</keyword>
<dbReference type="InterPro" id="IPR003760">
    <property type="entry name" value="PnrA-like"/>
</dbReference>
<keyword evidence="4" id="KW-0732">Signal</keyword>
<feature type="transmembrane region" description="Helical" evidence="7">
    <location>
        <begin position="153"/>
        <end position="176"/>
    </location>
</feature>
<evidence type="ECO:0000256" key="1">
    <source>
        <dbReference type="ARBA" id="ARBA00004141"/>
    </source>
</evidence>
<dbReference type="InterPro" id="IPR009716">
    <property type="entry name" value="Ferroportin-1"/>
</dbReference>
<dbReference type="GO" id="GO:0005381">
    <property type="term" value="F:iron ion transmembrane transporter activity"/>
    <property type="evidence" value="ECO:0007669"/>
    <property type="project" value="UniProtKB-UniRule"/>
</dbReference>
<sequence length="570" mass="61088">MMSVSGTMIGYLQWRGFTAGSIALLKGVCTVSELLGTVMMPAMSRYVGLIRTGAWSIWLEVATLTPVLLSIYSDRLPVQVVIFVGMALSRVGVWSFDLVITQIMQEYTHSTSQGDAGSFDNAGVINGWHYSMMNVFELAQFILTMIWSNPQSYFIPCTLSFGCIVLGAIVYSTYLIKMRGHLFHYQRIASAASAASSCLVTDNAEYDDEIGEQERDALALQPNTNGNVNMALVLQGGPDGTKEGTENALALQGAKDACLWNLPSNQGFQYRTCTLHTLTPSSETPGAYSGLIPAKANENDFMMALGYFPSKAIQTAANANGNKLFAIADFEFTPPVGNIVSVMYSEDQIGYIAGLLAGEVAKSRGGKVAVIGGVDQPSVRRQVNGFGSGVRIACLTCKAYGLYAGKFDADPRLTSTVAQILRDHHVSVVFNAASIFGTMTLKNLTTQDGIYGIGSGSDEWITNWAYGSVPGSEHILTSIQTDYTVMVRSVMQSVLRANLTGGSTVFYGANPNAEQSAIKLAPVHEAGAVYTKEIEGKMHGYIADMVKGKLQTGVDHKSGDSRSSGSSMLG</sequence>
<feature type="transmembrane region" description="Helical" evidence="7">
    <location>
        <begin position="52"/>
        <end position="72"/>
    </location>
</feature>